<accession>A0A6C0M215</accession>
<sequence length="77" mass="8483">MVVLTTVKFNQFECTDIVKDTLDGDVCWCYENGGFGCCCCTVCHDAADDAEPADDADDDVYDDSADSFHKHVYAKKS</sequence>
<proteinExistence type="predicted"/>
<evidence type="ECO:0000313" key="1">
    <source>
        <dbReference type="EMBL" id="QHU36378.1"/>
    </source>
</evidence>
<dbReference type="AlphaFoldDB" id="A0A6C0M215"/>
<dbReference type="EMBL" id="MN740636">
    <property type="protein sequence ID" value="QHU36378.1"/>
    <property type="molecule type" value="Genomic_DNA"/>
</dbReference>
<organism evidence="1">
    <name type="scientific">viral metagenome</name>
    <dbReference type="NCBI Taxonomy" id="1070528"/>
    <lineage>
        <taxon>unclassified sequences</taxon>
        <taxon>metagenomes</taxon>
        <taxon>organismal metagenomes</taxon>
    </lineage>
</organism>
<protein>
    <submittedName>
        <fullName evidence="1">Uncharacterized protein</fullName>
    </submittedName>
</protein>
<name>A0A6C0M215_9ZZZZ</name>
<reference evidence="1" key="1">
    <citation type="journal article" date="2020" name="Nature">
        <title>Giant virus diversity and host interactions through global metagenomics.</title>
        <authorList>
            <person name="Schulz F."/>
            <person name="Roux S."/>
            <person name="Paez-Espino D."/>
            <person name="Jungbluth S."/>
            <person name="Walsh D.A."/>
            <person name="Denef V.J."/>
            <person name="McMahon K.D."/>
            <person name="Konstantinidis K.T."/>
            <person name="Eloe-Fadrosh E.A."/>
            <person name="Kyrpides N.C."/>
            <person name="Woyke T."/>
        </authorList>
    </citation>
    <scope>NUCLEOTIDE SEQUENCE</scope>
    <source>
        <strain evidence="1">GVMAG-S-1035124-57</strain>
    </source>
</reference>